<name>A0A4S8LKA3_DENBC</name>
<dbReference type="EMBL" id="ML179360">
    <property type="protein sequence ID" value="THU89652.1"/>
    <property type="molecule type" value="Genomic_DNA"/>
</dbReference>
<protein>
    <submittedName>
        <fullName evidence="1">Uncharacterized protein</fullName>
    </submittedName>
</protein>
<accession>A0A4S8LKA3</accession>
<reference evidence="1 2" key="1">
    <citation type="journal article" date="2019" name="Nat. Ecol. Evol.">
        <title>Megaphylogeny resolves global patterns of mushroom evolution.</title>
        <authorList>
            <person name="Varga T."/>
            <person name="Krizsan K."/>
            <person name="Foldi C."/>
            <person name="Dima B."/>
            <person name="Sanchez-Garcia M."/>
            <person name="Sanchez-Ramirez S."/>
            <person name="Szollosi G.J."/>
            <person name="Szarkandi J.G."/>
            <person name="Papp V."/>
            <person name="Albert L."/>
            <person name="Andreopoulos W."/>
            <person name="Angelini C."/>
            <person name="Antonin V."/>
            <person name="Barry K.W."/>
            <person name="Bougher N.L."/>
            <person name="Buchanan P."/>
            <person name="Buyck B."/>
            <person name="Bense V."/>
            <person name="Catcheside P."/>
            <person name="Chovatia M."/>
            <person name="Cooper J."/>
            <person name="Damon W."/>
            <person name="Desjardin D."/>
            <person name="Finy P."/>
            <person name="Geml J."/>
            <person name="Haridas S."/>
            <person name="Hughes K."/>
            <person name="Justo A."/>
            <person name="Karasinski D."/>
            <person name="Kautmanova I."/>
            <person name="Kiss B."/>
            <person name="Kocsube S."/>
            <person name="Kotiranta H."/>
            <person name="LaButti K.M."/>
            <person name="Lechner B.E."/>
            <person name="Liimatainen K."/>
            <person name="Lipzen A."/>
            <person name="Lukacs Z."/>
            <person name="Mihaltcheva S."/>
            <person name="Morgado L.N."/>
            <person name="Niskanen T."/>
            <person name="Noordeloos M.E."/>
            <person name="Ohm R.A."/>
            <person name="Ortiz-Santana B."/>
            <person name="Ovrebo C."/>
            <person name="Racz N."/>
            <person name="Riley R."/>
            <person name="Savchenko A."/>
            <person name="Shiryaev A."/>
            <person name="Soop K."/>
            <person name="Spirin V."/>
            <person name="Szebenyi C."/>
            <person name="Tomsovsky M."/>
            <person name="Tulloss R.E."/>
            <person name="Uehling J."/>
            <person name="Grigoriev I.V."/>
            <person name="Vagvolgyi C."/>
            <person name="Papp T."/>
            <person name="Martin F.M."/>
            <person name="Miettinen O."/>
            <person name="Hibbett D.S."/>
            <person name="Nagy L.G."/>
        </authorList>
    </citation>
    <scope>NUCLEOTIDE SEQUENCE [LARGE SCALE GENOMIC DNA]</scope>
    <source>
        <strain evidence="1 2">CBS 962.96</strain>
    </source>
</reference>
<dbReference type="Proteomes" id="UP000297245">
    <property type="component" value="Unassembled WGS sequence"/>
</dbReference>
<keyword evidence="2" id="KW-1185">Reference proteome</keyword>
<gene>
    <name evidence="1" type="ORF">K435DRAFT_677425</name>
</gene>
<evidence type="ECO:0000313" key="2">
    <source>
        <dbReference type="Proteomes" id="UP000297245"/>
    </source>
</evidence>
<dbReference type="AlphaFoldDB" id="A0A4S8LKA3"/>
<organism evidence="1 2">
    <name type="scientific">Dendrothele bispora (strain CBS 962.96)</name>
    <dbReference type="NCBI Taxonomy" id="1314807"/>
    <lineage>
        <taxon>Eukaryota</taxon>
        <taxon>Fungi</taxon>
        <taxon>Dikarya</taxon>
        <taxon>Basidiomycota</taxon>
        <taxon>Agaricomycotina</taxon>
        <taxon>Agaricomycetes</taxon>
        <taxon>Agaricomycetidae</taxon>
        <taxon>Agaricales</taxon>
        <taxon>Agaricales incertae sedis</taxon>
        <taxon>Dendrothele</taxon>
    </lineage>
</organism>
<sequence>MESKFARTSPRRWQGTALLLSECYLPLHPDPKPEQLYIFLHALRYTTSLGCFEMEMPQWSAEGWTWDHD</sequence>
<dbReference type="OrthoDB" id="424794at2759"/>
<proteinExistence type="predicted"/>
<evidence type="ECO:0000313" key="1">
    <source>
        <dbReference type="EMBL" id="THU89652.1"/>
    </source>
</evidence>